<dbReference type="RefSeq" id="WP_053431159.1">
    <property type="nucleotide sequence ID" value="NZ_CP040441.1"/>
</dbReference>
<dbReference type="AlphaFoldDB" id="A0A0M0KL09"/>
<feature type="domain" description="DUF4179" evidence="2">
    <location>
        <begin position="39"/>
        <end position="125"/>
    </location>
</feature>
<dbReference type="EMBL" id="LILD01000001">
    <property type="protein sequence ID" value="KOO39088.1"/>
    <property type="molecule type" value="Genomic_DNA"/>
</dbReference>
<dbReference type="InterPro" id="IPR025436">
    <property type="entry name" value="DUF4179"/>
</dbReference>
<protein>
    <recommendedName>
        <fullName evidence="2">DUF4179 domain-containing protein</fullName>
    </recommendedName>
</protein>
<keyword evidence="1" id="KW-0812">Transmembrane</keyword>
<evidence type="ECO:0000256" key="1">
    <source>
        <dbReference type="SAM" id="Phobius"/>
    </source>
</evidence>
<evidence type="ECO:0000313" key="3">
    <source>
        <dbReference type="EMBL" id="KOO39088.1"/>
    </source>
</evidence>
<comment type="caution">
    <text evidence="3">The sequence shown here is derived from an EMBL/GenBank/DDBJ whole genome shotgun (WGS) entry which is preliminary data.</text>
</comment>
<dbReference type="Pfam" id="PF13786">
    <property type="entry name" value="DUF4179"/>
    <property type="match status" value="1"/>
</dbReference>
<reference evidence="3" key="1">
    <citation type="submission" date="2015-08" db="EMBL/GenBank/DDBJ databases">
        <title>Complete DNA Sequence of Pseudomonas syringae pv. actinidiae, the Causal Agent of Kiwifruit Canker Disease.</title>
        <authorList>
            <person name="Rikkerink E.H.A."/>
            <person name="Fineran P.C."/>
        </authorList>
    </citation>
    <scope>NUCLEOTIDE SEQUENCE</scope>
    <source>
        <strain evidence="3">DSM 13666</strain>
    </source>
</reference>
<feature type="transmembrane region" description="Helical" evidence="1">
    <location>
        <begin position="47"/>
        <end position="69"/>
    </location>
</feature>
<dbReference type="GeneID" id="87597592"/>
<proteinExistence type="predicted"/>
<keyword evidence="1" id="KW-1133">Transmembrane helix</keyword>
<accession>A0A0M0KL09</accession>
<dbReference type="PATRIC" id="fig|136160.3.peg.2298"/>
<gene>
    <name evidence="3" type="ORF">AMD02_09650</name>
</gene>
<name>A0A0M0KL09_ALKHA</name>
<evidence type="ECO:0000259" key="2">
    <source>
        <dbReference type="Pfam" id="PF13786"/>
    </source>
</evidence>
<keyword evidence="1" id="KW-0472">Membrane</keyword>
<sequence>MNEIEKRLAAEKKRIDAIHAPEQIEQRLRRALRAAPSSKRRSKMWKFAAAALFLSLLIGTQYNAIAFYGKTLFGFGELTSDTLARLNEQGKGQAIEKGMTLLDGTELTIEGIMTDANQLILYYRLFNSKGVDEETSDLFNTRNITGFLTNAHVISGTSIMNDDRTEIKGILSFEPVSPFSKKLTLHFSQQVGSSQYSEEALTFPYDPNQAMPTMLKQSIRQTVEVDKGIISFHSITATPTMTVITGSLNVENFDRVSDLSGIQLVVDGVSIDQIGSSIESSFNGSKLELKYDALPEEIENLELIVEAFAGYETLEKKISLPLRDERAEMLSGKQLWIDPLTRTSQGIELTIATDEDVMLDQVSVVTTEGITPLETTLNQTYMEQDGQSLKVRTLWFETNEQPEELLIEGMHYMKRYGHVIEIPIQ</sequence>
<organism evidence="3">
    <name type="scientific">Halalkalibacterium halodurans</name>
    <name type="common">Bacillus halodurans</name>
    <dbReference type="NCBI Taxonomy" id="86665"/>
    <lineage>
        <taxon>Bacteria</taxon>
        <taxon>Bacillati</taxon>
        <taxon>Bacillota</taxon>
        <taxon>Bacilli</taxon>
        <taxon>Bacillales</taxon>
        <taxon>Bacillaceae</taxon>
        <taxon>Halalkalibacterium (ex Joshi et al. 2022)</taxon>
    </lineage>
</organism>